<dbReference type="Proteomes" id="UP000215335">
    <property type="component" value="Unassembled WGS sequence"/>
</dbReference>
<sequence>MFLNNLLVGRFGSKLLGLAASDAASQTEPALERQHNSAQMDLPLLTTPAPQPRPNTWESASDVLQAEWPEHLQLADTPVRTSADPDLRGINLVTESCDPFMTE</sequence>
<keyword evidence="3" id="KW-1185">Reference proteome</keyword>
<comment type="caution">
    <text evidence="2">The sequence shown here is derived from an EMBL/GenBank/DDBJ whole genome shotgun (WGS) entry which is preliminary data.</text>
</comment>
<dbReference type="AlphaFoldDB" id="A0A232EG90"/>
<reference evidence="2 3" key="1">
    <citation type="journal article" date="2017" name="Curr. Biol.">
        <title>The Evolution of Venom by Co-option of Single-Copy Genes.</title>
        <authorList>
            <person name="Martinson E.O."/>
            <person name="Mrinalini"/>
            <person name="Kelkar Y.D."/>
            <person name="Chang C.H."/>
            <person name="Werren J.H."/>
        </authorList>
    </citation>
    <scope>NUCLEOTIDE SEQUENCE [LARGE SCALE GENOMIC DNA]</scope>
    <source>
        <strain evidence="2 3">Alberta</strain>
        <tissue evidence="2">Whole body</tissue>
    </source>
</reference>
<proteinExistence type="predicted"/>
<name>A0A232EG90_9HYME</name>
<dbReference type="EMBL" id="NNAY01004834">
    <property type="protein sequence ID" value="OXU17361.1"/>
    <property type="molecule type" value="Genomic_DNA"/>
</dbReference>
<feature type="region of interest" description="Disordered" evidence="1">
    <location>
        <begin position="22"/>
        <end position="59"/>
    </location>
</feature>
<gene>
    <name evidence="2" type="ORF">TSAR_014408</name>
</gene>
<evidence type="ECO:0000313" key="3">
    <source>
        <dbReference type="Proteomes" id="UP000215335"/>
    </source>
</evidence>
<organism evidence="2 3">
    <name type="scientific">Trichomalopsis sarcophagae</name>
    <dbReference type="NCBI Taxonomy" id="543379"/>
    <lineage>
        <taxon>Eukaryota</taxon>
        <taxon>Metazoa</taxon>
        <taxon>Ecdysozoa</taxon>
        <taxon>Arthropoda</taxon>
        <taxon>Hexapoda</taxon>
        <taxon>Insecta</taxon>
        <taxon>Pterygota</taxon>
        <taxon>Neoptera</taxon>
        <taxon>Endopterygota</taxon>
        <taxon>Hymenoptera</taxon>
        <taxon>Apocrita</taxon>
        <taxon>Proctotrupomorpha</taxon>
        <taxon>Chalcidoidea</taxon>
        <taxon>Pteromalidae</taxon>
        <taxon>Pteromalinae</taxon>
        <taxon>Trichomalopsis</taxon>
    </lineage>
</organism>
<evidence type="ECO:0000313" key="2">
    <source>
        <dbReference type="EMBL" id="OXU17361.1"/>
    </source>
</evidence>
<accession>A0A232EG90</accession>
<protein>
    <submittedName>
        <fullName evidence="2">Uncharacterized protein</fullName>
    </submittedName>
</protein>
<evidence type="ECO:0000256" key="1">
    <source>
        <dbReference type="SAM" id="MobiDB-lite"/>
    </source>
</evidence>